<evidence type="ECO:0000256" key="1">
    <source>
        <dbReference type="ARBA" id="ARBA00022527"/>
    </source>
</evidence>
<evidence type="ECO:0000256" key="6">
    <source>
        <dbReference type="PROSITE-ProRule" id="PRU10141"/>
    </source>
</evidence>
<feature type="compositionally biased region" description="Basic and acidic residues" evidence="7">
    <location>
        <begin position="478"/>
        <end position="495"/>
    </location>
</feature>
<name>A0A2B4SCD8_STYPI</name>
<organism evidence="9 10">
    <name type="scientific">Stylophora pistillata</name>
    <name type="common">Smooth cauliflower coral</name>
    <dbReference type="NCBI Taxonomy" id="50429"/>
    <lineage>
        <taxon>Eukaryota</taxon>
        <taxon>Metazoa</taxon>
        <taxon>Cnidaria</taxon>
        <taxon>Anthozoa</taxon>
        <taxon>Hexacorallia</taxon>
        <taxon>Scleractinia</taxon>
        <taxon>Astrocoeniina</taxon>
        <taxon>Pocilloporidae</taxon>
        <taxon>Stylophora</taxon>
    </lineage>
</organism>
<dbReference type="Pfam" id="PF00069">
    <property type="entry name" value="Pkinase"/>
    <property type="match status" value="2"/>
</dbReference>
<reference evidence="10" key="1">
    <citation type="journal article" date="2017" name="bioRxiv">
        <title>Comparative analysis of the genomes of Stylophora pistillata and Acropora digitifera provides evidence for extensive differences between species of corals.</title>
        <authorList>
            <person name="Voolstra C.R."/>
            <person name="Li Y."/>
            <person name="Liew Y.J."/>
            <person name="Baumgarten S."/>
            <person name="Zoccola D."/>
            <person name="Flot J.-F."/>
            <person name="Tambutte S."/>
            <person name="Allemand D."/>
            <person name="Aranda M."/>
        </authorList>
    </citation>
    <scope>NUCLEOTIDE SEQUENCE [LARGE SCALE GENOMIC DNA]</scope>
</reference>
<dbReference type="GO" id="GO:0000776">
    <property type="term" value="C:kinetochore"/>
    <property type="evidence" value="ECO:0007669"/>
    <property type="project" value="TreeGrafter"/>
</dbReference>
<keyword evidence="4 9" id="KW-0418">Kinase</keyword>
<dbReference type="InterPro" id="IPR008271">
    <property type="entry name" value="Ser/Thr_kinase_AS"/>
</dbReference>
<dbReference type="GO" id="GO:0098813">
    <property type="term" value="P:nuclear chromosome segregation"/>
    <property type="evidence" value="ECO:0007669"/>
    <property type="project" value="UniProtKB-ARBA"/>
</dbReference>
<dbReference type="GO" id="GO:0004712">
    <property type="term" value="F:protein serine/threonine/tyrosine kinase activity"/>
    <property type="evidence" value="ECO:0007669"/>
    <property type="project" value="TreeGrafter"/>
</dbReference>
<feature type="domain" description="Protein kinase" evidence="8">
    <location>
        <begin position="121"/>
        <end position="362"/>
    </location>
</feature>
<sequence>MLNNSCSTQQGEVSNSGRQPMLYQIPTPQGLPSASSQVIDGSVTIRKQSTTSTAQPAERNGSLLQKKTAQVSHSGPLHSTPGQLLGARCAPGYPQEMQFSRSAAVPAQSSQETIRVKGKLYQRLGTIGKGGSSKVFQGFDGKRICAIKCVNLEEADEFIVRSYINEVQLLERLQGNDNIIKLFDWELSQEMSSLILMLEAVHVIHEARIIHRDLKPANFLLVEGRLKLIDFGIANSLQGDKTSVELETQVGTLNFMSPDAFQDISHAPRFDSAGNAKPRMKIGRASDVWSLGCILHMMVYGRTPFQHITNHIFKLQCMMDPSHVIEFPEIKDKNLLDVMKGCLLRNPKERYTIPQLLAHPYINPPSHDPPVEIEDEDKMFHVLMEFAKADVNSPRSVRALSKTFYKQLLTGKKVSLSSAAPQASIPMHSQSPRQERQIPPRQVLEPVIRQPLVGIDVKALNQAQKALKPPHASGNAKYMKENDREQDKENPDLDGLLKHELLEKYKNAHPRNTSEFSFEQTWNTTYED</sequence>
<feature type="compositionally biased region" description="Polar residues" evidence="7">
    <location>
        <begin position="416"/>
        <end position="432"/>
    </location>
</feature>
<evidence type="ECO:0000256" key="7">
    <source>
        <dbReference type="SAM" id="MobiDB-lite"/>
    </source>
</evidence>
<keyword evidence="1" id="KW-0723">Serine/threonine-protein kinase</keyword>
<dbReference type="PANTHER" id="PTHR22974:SF21">
    <property type="entry name" value="DUAL SPECIFICITY PROTEIN KINASE TTK"/>
    <property type="match status" value="1"/>
</dbReference>
<evidence type="ECO:0000256" key="4">
    <source>
        <dbReference type="ARBA" id="ARBA00022777"/>
    </source>
</evidence>
<dbReference type="GO" id="GO:0007094">
    <property type="term" value="P:mitotic spindle assembly checkpoint signaling"/>
    <property type="evidence" value="ECO:0007669"/>
    <property type="project" value="TreeGrafter"/>
</dbReference>
<dbReference type="STRING" id="50429.A0A2B4SCD8"/>
<feature type="compositionally biased region" description="Polar residues" evidence="7">
    <location>
        <begin position="26"/>
        <end position="55"/>
    </location>
</feature>
<dbReference type="GO" id="GO:0034501">
    <property type="term" value="P:protein localization to kinetochore"/>
    <property type="evidence" value="ECO:0007669"/>
    <property type="project" value="TreeGrafter"/>
</dbReference>
<keyword evidence="2" id="KW-0808">Transferase</keyword>
<evidence type="ECO:0000259" key="8">
    <source>
        <dbReference type="PROSITE" id="PS50011"/>
    </source>
</evidence>
<dbReference type="SUPFAM" id="SSF56112">
    <property type="entry name" value="Protein kinase-like (PK-like)"/>
    <property type="match status" value="1"/>
</dbReference>
<dbReference type="FunFam" id="1.10.510.10:FF:000224">
    <property type="entry name" value="serine/threonine-protein kinase mph1 isoform X1"/>
    <property type="match status" value="1"/>
</dbReference>
<feature type="region of interest" description="Disordered" evidence="7">
    <location>
        <begin position="416"/>
        <end position="441"/>
    </location>
</feature>
<keyword evidence="3 6" id="KW-0547">Nucleotide-binding</keyword>
<dbReference type="FunFam" id="3.30.200.20:FF:000131">
    <property type="entry name" value="Dual specificity protein kinase TTK"/>
    <property type="match status" value="1"/>
</dbReference>
<protein>
    <submittedName>
        <fullName evidence="9">Dual specificity protein kinase TTK</fullName>
    </submittedName>
</protein>
<dbReference type="PROSITE" id="PS50011">
    <property type="entry name" value="PROTEIN_KINASE_DOM"/>
    <property type="match status" value="1"/>
</dbReference>
<feature type="binding site" evidence="6">
    <location>
        <position position="148"/>
    </location>
    <ligand>
        <name>ATP</name>
        <dbReference type="ChEBI" id="CHEBI:30616"/>
    </ligand>
</feature>
<dbReference type="Proteomes" id="UP000225706">
    <property type="component" value="Unassembled WGS sequence"/>
</dbReference>
<dbReference type="GO" id="GO:0004674">
    <property type="term" value="F:protein serine/threonine kinase activity"/>
    <property type="evidence" value="ECO:0007669"/>
    <property type="project" value="UniProtKB-KW"/>
</dbReference>
<evidence type="ECO:0000256" key="3">
    <source>
        <dbReference type="ARBA" id="ARBA00022741"/>
    </source>
</evidence>
<dbReference type="PROSITE" id="PS00108">
    <property type="entry name" value="PROTEIN_KINASE_ST"/>
    <property type="match status" value="1"/>
</dbReference>
<dbReference type="GO" id="GO:0005634">
    <property type="term" value="C:nucleus"/>
    <property type="evidence" value="ECO:0007669"/>
    <property type="project" value="TreeGrafter"/>
</dbReference>
<dbReference type="PANTHER" id="PTHR22974">
    <property type="entry name" value="MIXED LINEAGE PROTEIN KINASE"/>
    <property type="match status" value="1"/>
</dbReference>
<evidence type="ECO:0000313" key="10">
    <source>
        <dbReference type="Proteomes" id="UP000225706"/>
    </source>
</evidence>
<keyword evidence="10" id="KW-1185">Reference proteome</keyword>
<keyword evidence="5 6" id="KW-0067">ATP-binding</keyword>
<feature type="region of interest" description="Disordered" evidence="7">
    <location>
        <begin position="1"/>
        <end position="84"/>
    </location>
</feature>
<dbReference type="CDD" id="cd14131">
    <property type="entry name" value="PKc_Mps1"/>
    <property type="match status" value="1"/>
</dbReference>
<dbReference type="InterPro" id="IPR017441">
    <property type="entry name" value="Protein_kinase_ATP_BS"/>
</dbReference>
<dbReference type="PROSITE" id="PS00107">
    <property type="entry name" value="PROTEIN_KINASE_ATP"/>
    <property type="match status" value="1"/>
</dbReference>
<dbReference type="AlphaFoldDB" id="A0A2B4SCD8"/>
<dbReference type="InterPro" id="IPR011009">
    <property type="entry name" value="Kinase-like_dom_sf"/>
</dbReference>
<feature type="compositionally biased region" description="Polar residues" evidence="7">
    <location>
        <begin position="62"/>
        <end position="73"/>
    </location>
</feature>
<accession>A0A2B4SCD8</accession>
<feature type="region of interest" description="Disordered" evidence="7">
    <location>
        <begin position="464"/>
        <end position="495"/>
    </location>
</feature>
<proteinExistence type="predicted"/>
<dbReference type="InterPro" id="IPR000719">
    <property type="entry name" value="Prot_kinase_dom"/>
</dbReference>
<comment type="caution">
    <text evidence="9">The sequence shown here is derived from an EMBL/GenBank/DDBJ whole genome shotgun (WGS) entry which is preliminary data.</text>
</comment>
<evidence type="ECO:0000313" key="9">
    <source>
        <dbReference type="EMBL" id="PFX26202.1"/>
    </source>
</evidence>
<dbReference type="Gene3D" id="1.10.510.10">
    <property type="entry name" value="Transferase(Phosphotransferase) domain 1"/>
    <property type="match status" value="1"/>
</dbReference>
<dbReference type="SMART" id="SM00220">
    <property type="entry name" value="S_TKc"/>
    <property type="match status" value="1"/>
</dbReference>
<dbReference type="GO" id="GO:0005524">
    <property type="term" value="F:ATP binding"/>
    <property type="evidence" value="ECO:0007669"/>
    <property type="project" value="UniProtKB-UniRule"/>
</dbReference>
<dbReference type="OrthoDB" id="20524at2759"/>
<dbReference type="Gene3D" id="3.30.200.20">
    <property type="entry name" value="Phosphorylase Kinase, domain 1"/>
    <property type="match status" value="1"/>
</dbReference>
<evidence type="ECO:0000256" key="5">
    <source>
        <dbReference type="ARBA" id="ARBA00022840"/>
    </source>
</evidence>
<dbReference type="GO" id="GO:0033316">
    <property type="term" value="P:meiotic spindle assembly checkpoint signaling"/>
    <property type="evidence" value="ECO:0007669"/>
    <property type="project" value="TreeGrafter"/>
</dbReference>
<dbReference type="InterPro" id="IPR027084">
    <property type="entry name" value="Mps1_cat"/>
</dbReference>
<evidence type="ECO:0000256" key="2">
    <source>
        <dbReference type="ARBA" id="ARBA00022679"/>
    </source>
</evidence>
<gene>
    <name evidence="9" type="primary">Ttk</name>
    <name evidence="9" type="ORF">AWC38_SpisGene9120</name>
</gene>
<dbReference type="EMBL" id="LSMT01000131">
    <property type="protein sequence ID" value="PFX26202.1"/>
    <property type="molecule type" value="Genomic_DNA"/>
</dbReference>
<feature type="compositionally biased region" description="Polar residues" evidence="7">
    <location>
        <begin position="1"/>
        <end position="18"/>
    </location>
</feature>